<dbReference type="EMBL" id="JAAKFY010000004">
    <property type="protein sequence ID" value="KAF3858264.1"/>
    <property type="molecule type" value="Genomic_DNA"/>
</dbReference>
<evidence type="ECO:0000313" key="2">
    <source>
        <dbReference type="EMBL" id="KAF3858264.1"/>
    </source>
</evidence>
<protein>
    <submittedName>
        <fullName evidence="2">Uncharacterized protein</fullName>
    </submittedName>
</protein>
<keyword evidence="3" id="KW-1185">Reference proteome</keyword>
<evidence type="ECO:0000256" key="1">
    <source>
        <dbReference type="SAM" id="MobiDB-lite"/>
    </source>
</evidence>
<proteinExistence type="predicted"/>
<organism evidence="2 3">
    <name type="scientific">Dissostichus mawsoni</name>
    <name type="common">Antarctic cod</name>
    <dbReference type="NCBI Taxonomy" id="36200"/>
    <lineage>
        <taxon>Eukaryota</taxon>
        <taxon>Metazoa</taxon>
        <taxon>Chordata</taxon>
        <taxon>Craniata</taxon>
        <taxon>Vertebrata</taxon>
        <taxon>Euteleostomi</taxon>
        <taxon>Actinopterygii</taxon>
        <taxon>Neopterygii</taxon>
        <taxon>Teleostei</taxon>
        <taxon>Neoteleostei</taxon>
        <taxon>Acanthomorphata</taxon>
        <taxon>Eupercaria</taxon>
        <taxon>Perciformes</taxon>
        <taxon>Notothenioidei</taxon>
        <taxon>Nototheniidae</taxon>
        <taxon>Dissostichus</taxon>
    </lineage>
</organism>
<feature type="region of interest" description="Disordered" evidence="1">
    <location>
        <begin position="57"/>
        <end position="78"/>
    </location>
</feature>
<sequence length="116" mass="13188">MTCKLHNPLKDLLKLYNCQTNLIKRSHDSVSERHGWGNRQHPGFFPPTLEHCYREAQPGGVQHGVPGGAADSAPHRPPHHFGRVLPLLLLSPCQRLLLQGRHGNRKVRNEEEKELE</sequence>
<accession>A0A7J5Z8X5</accession>
<dbReference type="Proteomes" id="UP000518266">
    <property type="component" value="Unassembled WGS sequence"/>
</dbReference>
<evidence type="ECO:0000313" key="3">
    <source>
        <dbReference type="Proteomes" id="UP000518266"/>
    </source>
</evidence>
<dbReference type="AlphaFoldDB" id="A0A7J5Z8X5"/>
<comment type="caution">
    <text evidence="2">The sequence shown here is derived from an EMBL/GenBank/DDBJ whole genome shotgun (WGS) entry which is preliminary data.</text>
</comment>
<reference evidence="2 3" key="1">
    <citation type="submission" date="2020-03" db="EMBL/GenBank/DDBJ databases">
        <title>Dissostichus mawsoni Genome sequencing and assembly.</title>
        <authorList>
            <person name="Park H."/>
        </authorList>
    </citation>
    <scope>NUCLEOTIDE SEQUENCE [LARGE SCALE GENOMIC DNA]</scope>
    <source>
        <strain evidence="2">DM0001</strain>
        <tissue evidence="2">Muscle</tissue>
    </source>
</reference>
<name>A0A7J5Z8X5_DISMA</name>
<gene>
    <name evidence="2" type="ORF">F7725_011465</name>
</gene>